<dbReference type="HOGENOM" id="CLU_3259477_0_0_6"/>
<accession>A0A2I3CBP1</accession>
<dbReference type="EMBL" id="CP006718">
    <property type="protein sequence ID" value="AGV17719.1"/>
    <property type="molecule type" value="Genomic_DNA"/>
</dbReference>
<evidence type="ECO:0000313" key="1">
    <source>
        <dbReference type="EMBL" id="AGV17719.1"/>
    </source>
</evidence>
<reference evidence="1 2" key="1">
    <citation type="journal article" date="2015" name="Genome Announc.">
        <title>Complete genome sequence of Vibrio alginolyticus ATCC 17749.</title>
        <authorList>
            <person name="Liu X.F."/>
            <person name="Cao Y."/>
            <person name="Zhang H.L."/>
            <person name="Chen Y.J."/>
            <person name="Hu C.J."/>
        </authorList>
    </citation>
    <scope>NUCLEOTIDE SEQUENCE [LARGE SCALE GENOMIC DNA]</scope>
    <source>
        <strain evidence="2">ATCC 17749 / DSM 2171 / NBRC 15630 / NCIMB 1903 / NCTC 12160 / XII-53</strain>
    </source>
</reference>
<organism evidence="1 2">
    <name type="scientific">Vibrio alginolyticus (strain ATCC 17749 / DSM 2171 / NBRC 15630 / NCIMB 1903 / NCTC 12160 / XII-53)</name>
    <dbReference type="NCBI Taxonomy" id="1219076"/>
    <lineage>
        <taxon>Bacteria</taxon>
        <taxon>Pseudomonadati</taxon>
        <taxon>Pseudomonadota</taxon>
        <taxon>Gammaproteobacteria</taxon>
        <taxon>Vibrionales</taxon>
        <taxon>Vibrionaceae</taxon>
        <taxon>Vibrio</taxon>
    </lineage>
</organism>
<protein>
    <submittedName>
        <fullName evidence="1">Uncharacterized protein</fullName>
    </submittedName>
</protein>
<sequence length="42" mass="4583">MVNASIEGLINVSIVVPDIYVNANLALIRACHLRLLSGLFMK</sequence>
<name>A0A2I3CBP1_VIBAX</name>
<dbReference type="AlphaFoldDB" id="A0A2I3CBP1"/>
<evidence type="ECO:0000313" key="2">
    <source>
        <dbReference type="Proteomes" id="UP000016714"/>
    </source>
</evidence>
<dbReference type="Proteomes" id="UP000016714">
    <property type="component" value="Chromosome 1"/>
</dbReference>
<gene>
    <name evidence="1" type="ORF">N646_1892</name>
</gene>
<proteinExistence type="predicted"/>
<dbReference type="KEGG" id="vag:N646_1892"/>